<keyword evidence="10 11" id="KW-0813">Transport</keyword>
<keyword evidence="4 10" id="KW-0133">Cell shape</keyword>
<feature type="transmembrane region" description="Helical" evidence="10">
    <location>
        <begin position="359"/>
        <end position="380"/>
    </location>
</feature>
<feature type="transmembrane region" description="Helical" evidence="10">
    <location>
        <begin position="280"/>
        <end position="298"/>
    </location>
</feature>
<dbReference type="PIRSF" id="PIRSF002869">
    <property type="entry name" value="MviN"/>
    <property type="match status" value="1"/>
</dbReference>
<dbReference type="CDD" id="cd13123">
    <property type="entry name" value="MATE_MurJ_like"/>
    <property type="match status" value="1"/>
</dbReference>
<keyword evidence="5 10" id="KW-0573">Peptidoglycan synthesis</keyword>
<feature type="transmembrane region" description="Helical" evidence="10">
    <location>
        <begin position="419"/>
        <end position="439"/>
    </location>
</feature>
<dbReference type="InterPro" id="IPR051050">
    <property type="entry name" value="Lipid_II_flippase_MurJ/MviN"/>
</dbReference>
<comment type="function">
    <text evidence="8 10 11">Involved in peptidoglycan biosynthesis. Transports lipid-linked peptidoglycan precursors from the inner to the outer leaflet of the cytoplasmic membrane.</text>
</comment>
<evidence type="ECO:0000256" key="5">
    <source>
        <dbReference type="ARBA" id="ARBA00022984"/>
    </source>
</evidence>
<evidence type="ECO:0000313" key="12">
    <source>
        <dbReference type="EMBL" id="MBW6529832.1"/>
    </source>
</evidence>
<evidence type="ECO:0000256" key="8">
    <source>
        <dbReference type="ARBA" id="ARBA00060041"/>
    </source>
</evidence>
<feature type="transmembrane region" description="Helical" evidence="10">
    <location>
        <begin position="392"/>
        <end position="413"/>
    </location>
</feature>
<keyword evidence="7 10" id="KW-0472">Membrane</keyword>
<dbReference type="PRINTS" id="PR01806">
    <property type="entry name" value="VIRFACTRMVIN"/>
</dbReference>
<dbReference type="PANTHER" id="PTHR47019:SF1">
    <property type="entry name" value="LIPID II FLIPPASE MURJ"/>
    <property type="match status" value="1"/>
</dbReference>
<dbReference type="PANTHER" id="PTHR47019">
    <property type="entry name" value="LIPID II FLIPPASE MURJ"/>
    <property type="match status" value="1"/>
</dbReference>
<evidence type="ECO:0000256" key="11">
    <source>
        <dbReference type="PIRNR" id="PIRNR002869"/>
    </source>
</evidence>
<comment type="caution">
    <text evidence="12">The sequence shown here is derived from an EMBL/GenBank/DDBJ whole genome shotgun (WGS) entry which is preliminary data.</text>
</comment>
<feature type="transmembrane region" description="Helical" evidence="10">
    <location>
        <begin position="161"/>
        <end position="182"/>
    </location>
</feature>
<feature type="transmembrane region" description="Helical" evidence="10">
    <location>
        <begin position="459"/>
        <end position="477"/>
    </location>
</feature>
<feature type="transmembrane region" description="Helical" evidence="10">
    <location>
        <begin position="489"/>
        <end position="515"/>
    </location>
</feature>
<reference evidence="12 13" key="1">
    <citation type="submission" date="2021-07" db="EMBL/GenBank/DDBJ databases">
        <title>Sphingomonas sp.</title>
        <authorList>
            <person name="Feng G."/>
            <person name="Li J."/>
            <person name="Pan M."/>
        </authorList>
    </citation>
    <scope>NUCLEOTIDE SEQUENCE [LARGE SCALE GENOMIC DNA]</scope>
    <source>
        <strain evidence="12 13">RRHST34</strain>
    </source>
</reference>
<keyword evidence="10 11" id="KW-0961">Cell wall biogenesis/degradation</keyword>
<dbReference type="EMBL" id="JAHXZN010000001">
    <property type="protein sequence ID" value="MBW6529832.1"/>
    <property type="molecule type" value="Genomic_DNA"/>
</dbReference>
<dbReference type="Proteomes" id="UP000759103">
    <property type="component" value="Unassembled WGS sequence"/>
</dbReference>
<accession>A0ABS7BJN1</accession>
<dbReference type="Pfam" id="PF03023">
    <property type="entry name" value="MurJ"/>
    <property type="match status" value="1"/>
</dbReference>
<organism evidence="12 13">
    <name type="scientific">Sphingomonas citri</name>
    <dbReference type="NCBI Taxonomy" id="2862499"/>
    <lineage>
        <taxon>Bacteria</taxon>
        <taxon>Pseudomonadati</taxon>
        <taxon>Pseudomonadota</taxon>
        <taxon>Alphaproteobacteria</taxon>
        <taxon>Sphingomonadales</taxon>
        <taxon>Sphingomonadaceae</taxon>
        <taxon>Sphingomonas</taxon>
    </lineage>
</organism>
<feature type="transmembrane region" description="Helical" evidence="10">
    <location>
        <begin position="319"/>
        <end position="339"/>
    </location>
</feature>
<keyword evidence="6 10" id="KW-1133">Transmembrane helix</keyword>
<dbReference type="HAMAP" id="MF_02078">
    <property type="entry name" value="MurJ_MviN"/>
    <property type="match status" value="1"/>
</dbReference>
<evidence type="ECO:0000256" key="4">
    <source>
        <dbReference type="ARBA" id="ARBA00022960"/>
    </source>
</evidence>
<dbReference type="RefSeq" id="WP_219747306.1">
    <property type="nucleotide sequence ID" value="NZ_JAHXZN010000001.1"/>
</dbReference>
<evidence type="ECO:0000256" key="10">
    <source>
        <dbReference type="HAMAP-Rule" id="MF_02078"/>
    </source>
</evidence>
<evidence type="ECO:0000256" key="6">
    <source>
        <dbReference type="ARBA" id="ARBA00022989"/>
    </source>
</evidence>
<comment type="pathway">
    <text evidence="10">Cell wall biogenesis; peptidoglycan biosynthesis.</text>
</comment>
<evidence type="ECO:0000256" key="7">
    <source>
        <dbReference type="ARBA" id="ARBA00023136"/>
    </source>
</evidence>
<keyword evidence="13" id="KW-1185">Reference proteome</keyword>
<keyword evidence="2 10" id="KW-1003">Cell membrane</keyword>
<sequence length="529" mass="55631">MNLAKALGSVGGLTLASRVLALVRDTLQASYVGAGFASDAFFVAFRLPNMFRALFAEGAFSAAFIPLFNRKVAEGGGTPAGVDFAERALAVLFPVLLVFTAAMLIAAWPITLALSGGFDRQQPTPEQFAFAVTLSRFTIPYLMLISLVSLLGGILNSLNRFWVNAAAPILLNVAMVGALVFFHGADSYATARVQAISVTVGGAFQLAWLWWACGRAGVSLRLRRPRVDDDVKRLLTLIVPAAAGAGAAQVNLAISTALAGWLLPAGSISAIYYADRLNQLPLGMIGIGLGTILLPVVSRLLSEGREAEAMETQNRGLELALFLTLPATAAFVFAAEPIVRGLFQHGAFTGADSARSAQALAAFSLGLPSYVLVKVLTPGFYARADTRTPVRLALYSVALNLVGNLVLIPTLAHWNIGQIGPPLATALASTVNVASLYVVLARRGHFALDPQLKRKVPRLALAALLMGGALLLVTPLVDPYLTGSLVVRGVALAVLVGAGVAIYALACFATGAFRVADLRSLLRRRASSR</sequence>
<feature type="transmembrane region" description="Helical" evidence="10">
    <location>
        <begin position="128"/>
        <end position="154"/>
    </location>
</feature>
<feature type="transmembrane region" description="Helical" evidence="10">
    <location>
        <begin position="234"/>
        <end position="260"/>
    </location>
</feature>
<dbReference type="NCBIfam" id="TIGR01695">
    <property type="entry name" value="murJ_mviN"/>
    <property type="match status" value="1"/>
</dbReference>
<evidence type="ECO:0000313" key="13">
    <source>
        <dbReference type="Proteomes" id="UP000759103"/>
    </source>
</evidence>
<evidence type="ECO:0000256" key="1">
    <source>
        <dbReference type="ARBA" id="ARBA00004651"/>
    </source>
</evidence>
<feature type="transmembrane region" description="Helical" evidence="10">
    <location>
        <begin position="194"/>
        <end position="213"/>
    </location>
</feature>
<keyword evidence="3 10" id="KW-0812">Transmembrane</keyword>
<gene>
    <name evidence="10 12" type="primary">murJ</name>
    <name evidence="12" type="ORF">KZ820_03720</name>
</gene>
<protein>
    <recommendedName>
        <fullName evidence="10">Probable lipid II flippase MurJ</fullName>
    </recommendedName>
</protein>
<feature type="transmembrane region" description="Helical" evidence="10">
    <location>
        <begin position="89"/>
        <end position="108"/>
    </location>
</feature>
<comment type="similarity">
    <text evidence="9 10 11">Belongs to the MurJ/MviN family.</text>
</comment>
<dbReference type="InterPro" id="IPR004268">
    <property type="entry name" value="MurJ"/>
</dbReference>
<evidence type="ECO:0000256" key="9">
    <source>
        <dbReference type="ARBA" id="ARBA00061532"/>
    </source>
</evidence>
<keyword evidence="10" id="KW-0997">Cell inner membrane</keyword>
<comment type="subcellular location">
    <subcellularLocation>
        <location evidence="10">Cell inner membrane</location>
        <topology evidence="10">Multi-pass membrane protein</topology>
    </subcellularLocation>
    <subcellularLocation>
        <location evidence="1">Cell membrane</location>
        <topology evidence="1">Multi-pass membrane protein</topology>
    </subcellularLocation>
</comment>
<evidence type="ECO:0000256" key="3">
    <source>
        <dbReference type="ARBA" id="ARBA00022692"/>
    </source>
</evidence>
<proteinExistence type="inferred from homology"/>
<name>A0ABS7BJN1_9SPHN</name>
<evidence type="ECO:0000256" key="2">
    <source>
        <dbReference type="ARBA" id="ARBA00022475"/>
    </source>
</evidence>